<dbReference type="RefSeq" id="XP_069306022.1">
    <property type="nucleotide sequence ID" value="XM_069452116.1"/>
</dbReference>
<sequence length="272" mass="30950">MDLPYITLHTKDKGLFAWQNGYTDVRALELEAFLKIGREMVRSLEAEIEARQMVSELEQSSISSECAEKLWKCARQIEILERLDKREAKLVASAIPCLPELYTPNRYSSSYPKTLKRKAPYVREEGESEGTTPKSRRSEDEQNTPLSTVMERKTTGDDRASPDDARLAEELVSPMEPSRHGGVIPLERQIEYRFLEAPIDRMDRLVELLPSAIWSSKQWTWERSYGGSTTDCLNVLSLKNRDQDISITIRVGFEEGTKLVGYLGLIEASGTK</sequence>
<dbReference type="EMBL" id="JBHGVX010000005">
    <property type="protein sequence ID" value="KAL1795438.1"/>
    <property type="molecule type" value="Genomic_DNA"/>
</dbReference>
<evidence type="ECO:0000313" key="2">
    <source>
        <dbReference type="EMBL" id="KAL1795438.1"/>
    </source>
</evidence>
<dbReference type="GeneID" id="96085984"/>
<reference evidence="2 3" key="1">
    <citation type="submission" date="2024-09" db="EMBL/GenBank/DDBJ databases">
        <title>T2T genomes of carrot and Alternaria dauci and their utility for understanding host-pathogen interaction during carrot leaf blight disease.</title>
        <authorList>
            <person name="Liu W."/>
            <person name="Xu S."/>
            <person name="Ou C."/>
            <person name="Liu X."/>
            <person name="Zhuang F."/>
            <person name="Deng X.W."/>
        </authorList>
    </citation>
    <scope>NUCLEOTIDE SEQUENCE [LARGE SCALE GENOMIC DNA]</scope>
    <source>
        <strain evidence="2 3">A2016</strain>
    </source>
</reference>
<evidence type="ECO:0000256" key="1">
    <source>
        <dbReference type="SAM" id="MobiDB-lite"/>
    </source>
</evidence>
<gene>
    <name evidence="2" type="ORF">ACET3X_005662</name>
</gene>
<protein>
    <submittedName>
        <fullName evidence="2">Uncharacterized protein</fullName>
    </submittedName>
</protein>
<name>A0ABR3UG29_9PLEO</name>
<proteinExistence type="predicted"/>
<comment type="caution">
    <text evidence="2">The sequence shown here is derived from an EMBL/GenBank/DDBJ whole genome shotgun (WGS) entry which is preliminary data.</text>
</comment>
<dbReference type="Proteomes" id="UP001578633">
    <property type="component" value="Chromosome 5"/>
</dbReference>
<keyword evidence="3" id="KW-1185">Reference proteome</keyword>
<evidence type="ECO:0000313" key="3">
    <source>
        <dbReference type="Proteomes" id="UP001578633"/>
    </source>
</evidence>
<organism evidence="2 3">
    <name type="scientific">Alternaria dauci</name>
    <dbReference type="NCBI Taxonomy" id="48095"/>
    <lineage>
        <taxon>Eukaryota</taxon>
        <taxon>Fungi</taxon>
        <taxon>Dikarya</taxon>
        <taxon>Ascomycota</taxon>
        <taxon>Pezizomycotina</taxon>
        <taxon>Dothideomycetes</taxon>
        <taxon>Pleosporomycetidae</taxon>
        <taxon>Pleosporales</taxon>
        <taxon>Pleosporineae</taxon>
        <taxon>Pleosporaceae</taxon>
        <taxon>Alternaria</taxon>
        <taxon>Alternaria sect. Porri</taxon>
    </lineage>
</organism>
<feature type="region of interest" description="Disordered" evidence="1">
    <location>
        <begin position="118"/>
        <end position="162"/>
    </location>
</feature>
<feature type="compositionally biased region" description="Basic and acidic residues" evidence="1">
    <location>
        <begin position="150"/>
        <end position="162"/>
    </location>
</feature>
<accession>A0ABR3UG29</accession>